<dbReference type="Proteomes" id="UP000186136">
    <property type="component" value="Unassembled WGS sequence"/>
</dbReference>
<dbReference type="Pfam" id="PF02207">
    <property type="entry name" value="zf-UBR"/>
    <property type="match status" value="1"/>
</dbReference>
<dbReference type="OrthoDB" id="26387at2759"/>
<evidence type="ECO:0000256" key="3">
    <source>
        <dbReference type="ARBA" id="ARBA00022723"/>
    </source>
</evidence>
<keyword evidence="5 9" id="KW-0833">Ubl conjugation pathway</keyword>
<evidence type="ECO:0000313" key="11">
    <source>
        <dbReference type="EMBL" id="GAV30573.1"/>
    </source>
</evidence>
<dbReference type="UniPathway" id="UPA00143"/>
<evidence type="ECO:0000313" key="12">
    <source>
        <dbReference type="Proteomes" id="UP000186136"/>
    </source>
</evidence>
<organism evidence="11 12">
    <name type="scientific">Pichia membranifaciens</name>
    <dbReference type="NCBI Taxonomy" id="4926"/>
    <lineage>
        <taxon>Eukaryota</taxon>
        <taxon>Fungi</taxon>
        <taxon>Dikarya</taxon>
        <taxon>Ascomycota</taxon>
        <taxon>Saccharomycotina</taxon>
        <taxon>Pichiomycetes</taxon>
        <taxon>Pichiales</taxon>
        <taxon>Pichiaceae</taxon>
        <taxon>Pichia</taxon>
    </lineage>
</organism>
<evidence type="ECO:0000256" key="5">
    <source>
        <dbReference type="ARBA" id="ARBA00022786"/>
    </source>
</evidence>
<feature type="zinc finger region" description="UBR-type" evidence="8">
    <location>
        <begin position="63"/>
        <end position="135"/>
    </location>
</feature>
<reference evidence="11 12" key="1">
    <citation type="submission" date="2016-08" db="EMBL/GenBank/DDBJ databases">
        <title>Whole genome shotgun sequence of Pichia membranifaciens KS47-1.</title>
        <authorList>
            <person name="Konishi M."/>
            <person name="Ishida M."/>
            <person name="Arakawa T."/>
            <person name="Kato Y."/>
            <person name="Horiuchi J."/>
        </authorList>
    </citation>
    <scope>NUCLEOTIDE SEQUENCE [LARGE SCALE GENOMIC DNA]</scope>
    <source>
        <strain evidence="11 12">KS47-1</strain>
    </source>
</reference>
<protein>
    <recommendedName>
        <fullName evidence="9">E3 ubiquitin-protein ligase</fullName>
        <ecNumber evidence="9">2.3.2.27</ecNumber>
    </recommendedName>
</protein>
<dbReference type="CDD" id="cd16482">
    <property type="entry name" value="RING-H2_UBR1-like"/>
    <property type="match status" value="1"/>
</dbReference>
<gene>
    <name evidence="11" type="ORF">PMKS-004087</name>
</gene>
<evidence type="ECO:0000259" key="10">
    <source>
        <dbReference type="PROSITE" id="PS51157"/>
    </source>
</evidence>
<dbReference type="InterPro" id="IPR039164">
    <property type="entry name" value="UBR1-like"/>
</dbReference>
<keyword evidence="6 9" id="KW-0862">Zinc</keyword>
<proteinExistence type="inferred from homology"/>
<dbReference type="Pfam" id="PF18995">
    <property type="entry name" value="PRT6_C"/>
    <property type="match status" value="1"/>
</dbReference>
<sequence length="1911" mass="222141">MESEQQYGPYSSLRLFLLNFASQHNYQYTKNARSSLKKELSYISGIDPRDLEVDEKNHTHYGRTCGHRFLRGETCWRCLTCGYDETCALCRFCFNAEEHEGHDVHKSIIQRDYAGCCDCGDEEAYSNCQCKLYTLPSGESPFTAINDQLINNLTGFLGVLADFIIDITNHSISCLSPPERVDQIRLSHQMGVLNAKVYHGVDYDSPKYALLIYSDQVHQYKDAVQRIRFTTGKVLEYAEMIATRCNEYGRAIVMVSDNIQFLLRKQEILTSTGLTACIKNVREAFREEMCSDIISWIYQFTQSNIAKYNWAVRCTISRSFLRPYNRGCMNQWLDIYHDKVLLNPLCLRTNSKVLTDADINSNESSWNLPEELKNDCQYYDSIKETDTYNGSRLQFLLLFDVRFCKKTRIDLHNIYIPPIAKNSVYGKMLVAQFIDIYDNILTLFLLVDREPELSVMPLLSTQLFSSPSNDSLILKHGDMVKMIRSIYSYVTTGQTTNTLQSDNLMQSNKSGVVFSTLKNRKWAHVLLDLSYVITRNPDIDNIFTIFLCFPEYVHFLGVFQSKPVFQREAEKHVEYESQDYTVFFNAVSVISHFSENLGKILSRVSKDRLLSQGNSMDCWYHSYSNSMKKPFTETLYIIIIRKIIELTFSDKQEDDSLGRFYHKVIDDKEDAILLQSCQEFPGFSVIKFDVMKGKVSFLHPLHNMFSWLVEMDQSMDSEKSLLNLMDIIQGEYEFYLNERVGSNKAIGDLQLSKYEGVMGFFDIPLRKIVLISQIKVGLWVRNGTSVKSQMNLYRYGANREFGYMRDLFLCQVYVGYFRYAQLVMYTIFDRWKLLSWVNGNLSTLPYPPHHMQAILEEFILFMIYLVTEDLHLHKKDAVYVSDLLIQREIVHSLCFDSKNHNEITSCIPDHVCSLRRFPIVFQKCVEPVKEYDEIAEERLYRLKPELIDTIDPYYVHFNSNRRDSCISKMKEYIACKKNINPINVVIEPKVIDWKESPFERVVDVLLDEKLLSFLHTTLLHCKLQISNDSNSQRKNATKENHESLLNLTLHLTHIAMKHKNIKEVKDIELFKLFVELLSIYECNVVIELSAKVKSIMQIIYNILKNMQFDFQQNLPNFSPDIFNTDFVKTENESRSITDLSYERKKKLAKKKRNKLLAKLKKQQQKFAENFMVDDYSESAPSESGNEMIKSIESIQDFRLSSSDDNINCKDSVDGAYNDDGMEDDSDTCCPSWKYPEHTCLLCHMPSADEKEVFGIFSYITESNEFRYVPTQNNYWFYKAFGGNSSLDESDCSNEKLNEFVAKSEYESVIGPGFPSVDAESNGSGYNDNMAVITSCSHGMHEQCFKQYFEASMDKQLSQITRTVPENIQRREFICPLCKSINNVFIPIYYSKNNKKFDKNFEKQLNIKEILNPYLDDKLLKNPNLLAGIRDELIENVKASMKPKDWFIDEELEFDGSKKYTFSSKSKIPLALKDCLIAVTSVSPPFESFGLVISKTIESLEILLRGEGYNQRDQQKLLIFQLNNRSLTTIRIWLQISEIFKSTLGIQRDDMSAKDNSHLYSQSLVGSYSNLFQDDNLMFNGQDYFTGLIHCEEVKYIGYPFQKLVGIFFVKHIKQSIMKILVILMNRDERIRFGAAARERFDILGVDKFEGNRDQLRQIICKFMNIDSCDETLVDVVYSMTIRLITPFMRKCLILAYAKYARLDEKQVKVNNELRECDRICDVLKVPRLDDIIEKLEVEFFGQVNTKQKKELFTSRVAYPGMIRLINLPDELNDLYIRYYNLIDEKNRAEEPAICLFCGEILDVQKSRYGDEFGSCTMHLRWECINGGRGLFFLPRNNCCLLLDNGKGCFIDSPYRDDHGETDKDCKKGHNLRLSRRKYEEFQKSVWLTHNIQNVIAQKLENLTDIGGWCTL</sequence>
<evidence type="ECO:0000256" key="1">
    <source>
        <dbReference type="ARBA" id="ARBA00000900"/>
    </source>
</evidence>
<keyword evidence="4 9" id="KW-0863">Zinc-finger</keyword>
<dbReference type="GO" id="GO:0008270">
    <property type="term" value="F:zinc ion binding"/>
    <property type="evidence" value="ECO:0007669"/>
    <property type="project" value="UniProtKB-UniRule"/>
</dbReference>
<keyword evidence="2 9" id="KW-0808">Transferase</keyword>
<dbReference type="EC" id="2.3.2.27" evidence="9"/>
<dbReference type="Gene3D" id="2.10.110.30">
    <property type="match status" value="1"/>
</dbReference>
<dbReference type="PROSITE" id="PS51157">
    <property type="entry name" value="ZF_UBR"/>
    <property type="match status" value="1"/>
</dbReference>
<accession>A0A1Q2YMG6</accession>
<dbReference type="GO" id="GO:0071596">
    <property type="term" value="P:ubiquitin-dependent protein catabolic process via the N-end rule pathway"/>
    <property type="evidence" value="ECO:0007669"/>
    <property type="project" value="UniProtKB-UniRule"/>
</dbReference>
<evidence type="ECO:0000256" key="9">
    <source>
        <dbReference type="RuleBase" id="RU366018"/>
    </source>
</evidence>
<name>A0A1Q2YMG6_9ASCO</name>
<comment type="caution">
    <text evidence="11">The sequence shown here is derived from an EMBL/GenBank/DDBJ whole genome shotgun (WGS) entry which is preliminary data.</text>
</comment>
<evidence type="ECO:0000256" key="6">
    <source>
        <dbReference type="ARBA" id="ARBA00022833"/>
    </source>
</evidence>
<comment type="pathway">
    <text evidence="9">Protein modification; protein ubiquitination.</text>
</comment>
<keyword evidence="12" id="KW-1185">Reference proteome</keyword>
<dbReference type="InterPro" id="IPR055194">
    <property type="entry name" value="UBR1-like_WH"/>
</dbReference>
<dbReference type="GO" id="GO:0016567">
    <property type="term" value="P:protein ubiquitination"/>
    <property type="evidence" value="ECO:0007669"/>
    <property type="project" value="UniProtKB-UniRule"/>
</dbReference>
<evidence type="ECO:0000256" key="4">
    <source>
        <dbReference type="ARBA" id="ARBA00022771"/>
    </source>
</evidence>
<dbReference type="GO" id="GO:0005737">
    <property type="term" value="C:cytoplasm"/>
    <property type="evidence" value="ECO:0007669"/>
    <property type="project" value="TreeGrafter"/>
</dbReference>
<dbReference type="PANTHER" id="PTHR21497">
    <property type="entry name" value="UBIQUITIN LIGASE E3 ALPHA-RELATED"/>
    <property type="match status" value="1"/>
</dbReference>
<dbReference type="GO" id="GO:0000151">
    <property type="term" value="C:ubiquitin ligase complex"/>
    <property type="evidence" value="ECO:0007669"/>
    <property type="project" value="TreeGrafter"/>
</dbReference>
<dbReference type="GO" id="GO:0061630">
    <property type="term" value="F:ubiquitin protein ligase activity"/>
    <property type="evidence" value="ECO:0007669"/>
    <property type="project" value="UniProtKB-UniRule"/>
</dbReference>
<dbReference type="InterPro" id="IPR003126">
    <property type="entry name" value="Znf_UBR"/>
</dbReference>
<dbReference type="CDD" id="cd19673">
    <property type="entry name" value="UBR-box_UBR3"/>
    <property type="match status" value="1"/>
</dbReference>
<evidence type="ECO:0000256" key="2">
    <source>
        <dbReference type="ARBA" id="ARBA00022679"/>
    </source>
</evidence>
<keyword evidence="3 9" id="KW-0479">Metal-binding</keyword>
<comment type="catalytic activity">
    <reaction evidence="1 9">
        <text>S-ubiquitinyl-[E2 ubiquitin-conjugating enzyme]-L-cysteine + [acceptor protein]-L-lysine = [E2 ubiquitin-conjugating enzyme]-L-cysteine + N(6)-ubiquitinyl-[acceptor protein]-L-lysine.</text>
        <dbReference type="EC" id="2.3.2.27"/>
    </reaction>
</comment>
<dbReference type="PANTHER" id="PTHR21497:SF24">
    <property type="entry name" value="E3 UBIQUITIN-PROTEIN LIGASE UBR1"/>
    <property type="match status" value="1"/>
</dbReference>
<feature type="domain" description="UBR-type" evidence="10">
    <location>
        <begin position="63"/>
        <end position="135"/>
    </location>
</feature>
<dbReference type="InterPro" id="IPR044046">
    <property type="entry name" value="E3_ligase_UBR-like_C"/>
</dbReference>
<evidence type="ECO:0000256" key="8">
    <source>
        <dbReference type="PROSITE-ProRule" id="PRU00508"/>
    </source>
</evidence>
<dbReference type="SMART" id="SM00396">
    <property type="entry name" value="ZnF_UBR1"/>
    <property type="match status" value="1"/>
</dbReference>
<comment type="similarity">
    <text evidence="7 9">Belongs to the E3 ubiquitin-protein ligase UBR1-like family.</text>
</comment>
<comment type="function">
    <text evidence="9">Ubiquitin ligase protein which is a component of the N-end rule pathway. Recognizes and binds to proteins bearing specific N-terminal residues that are destabilizing according to the N-end rule, leading to their ubiquitination and subsequent degradation.</text>
</comment>
<dbReference type="EMBL" id="BDGI01000188">
    <property type="protein sequence ID" value="GAV30573.1"/>
    <property type="molecule type" value="Genomic_DNA"/>
</dbReference>
<dbReference type="Pfam" id="PF22960">
    <property type="entry name" value="WHD_UBR1"/>
    <property type="match status" value="1"/>
</dbReference>
<evidence type="ECO:0000256" key="7">
    <source>
        <dbReference type="ARBA" id="ARBA00046341"/>
    </source>
</evidence>